<reference evidence="1 2" key="1">
    <citation type="submission" date="2017-09" db="EMBL/GenBank/DDBJ databases">
        <title>FDA dAtabase for Regulatory Grade micrObial Sequences (FDA-ARGOS): Supporting development and validation of Infectious Disease Dx tests.</title>
        <authorList>
            <person name="Minogue T."/>
            <person name="Wolcott M."/>
            <person name="Wasieloski L."/>
            <person name="Aguilar W."/>
            <person name="Moore D."/>
            <person name="Tallon L."/>
            <person name="Sadzewicz L."/>
            <person name="Ott S."/>
            <person name="Zhao X."/>
            <person name="Nagaraj S."/>
            <person name="Vavikolanu K."/>
            <person name="Aluvathingal J."/>
            <person name="Nadendla S."/>
            <person name="Sichtig H."/>
        </authorList>
    </citation>
    <scope>NUCLEOTIDE SEQUENCE [LARGE SCALE GENOMIC DNA]</scope>
    <source>
        <strain evidence="1 2">FDAARGOS_392</strain>
        <plasmid evidence="2">Plasmid unnamed</plasmid>
    </source>
</reference>
<accession>A0A291E614</accession>
<sequence length="113" mass="12282">MAACRLQPHALRKHAIGLVSTLSWLPDDRESVRASLPIAFLRPPLAGGRLSCQAFYERCKDILMSWAIRGARHDAGMGLLENGVTALVVLATREGTAAAVDVLKVQFRKMLTG</sequence>
<geneLocation type="plasmid" evidence="1">
    <name>unnamed</name>
</geneLocation>
<dbReference type="Proteomes" id="UP000217979">
    <property type="component" value="Plasmid unnamed"/>
</dbReference>
<organism evidence="1 2">
    <name type="scientific">Cedecea neteri</name>
    <dbReference type="NCBI Taxonomy" id="158822"/>
    <lineage>
        <taxon>Bacteria</taxon>
        <taxon>Pseudomonadati</taxon>
        <taxon>Pseudomonadota</taxon>
        <taxon>Gammaproteobacteria</taxon>
        <taxon>Enterobacterales</taxon>
        <taxon>Enterobacteriaceae</taxon>
        <taxon>Cedecea</taxon>
    </lineage>
</organism>
<dbReference type="AlphaFoldDB" id="A0A291E614"/>
<evidence type="ECO:0000313" key="2">
    <source>
        <dbReference type="Proteomes" id="UP000217979"/>
    </source>
</evidence>
<proteinExistence type="predicted"/>
<name>A0A291E614_9ENTR</name>
<evidence type="ECO:0000313" key="1">
    <source>
        <dbReference type="EMBL" id="ATF95362.1"/>
    </source>
</evidence>
<keyword evidence="1" id="KW-0614">Plasmid</keyword>
<protein>
    <submittedName>
        <fullName evidence="1">Uncharacterized protein</fullName>
    </submittedName>
</protein>
<gene>
    <name evidence="1" type="ORF">CO704_25025</name>
</gene>
<dbReference type="EMBL" id="CP023526">
    <property type="protein sequence ID" value="ATF95362.1"/>
    <property type="molecule type" value="Genomic_DNA"/>
</dbReference>